<name>A0A3E2B1L0_9FIRM</name>
<dbReference type="RefSeq" id="WP_021920839.1">
    <property type="nucleotide sequence ID" value="NZ_CAKXKJ010000001.1"/>
</dbReference>
<sequence>MVGWILLLVVLALVLLACVLRLGVAAGYEEGGGWVKVHLGPKWVSLYPVPQARTARRRKKQRRKEAKAEATEDQKDREKFSLGGALDLALELLPQVKAAAGKFRRALRVDELCLRLTWGEPDPADAAIHYGRAWGIVEALLAFLEANFVLKHREVSLHLDYQIERPRLFVRASLSLTAAQLLGIVLPLGWAALKTLWKHRKQTAAAGAAAHGRKGEPSNGKESSCQ</sequence>
<comment type="caution">
    <text evidence="2">The sequence shown here is derived from an EMBL/GenBank/DDBJ whole genome shotgun (WGS) entry which is preliminary data.</text>
</comment>
<dbReference type="GeneID" id="97996140"/>
<reference evidence="2 3" key="1">
    <citation type="submission" date="2018-07" db="EMBL/GenBank/DDBJ databases">
        <title>GABA Modulating Bacteria of the Human Gut Microbiota.</title>
        <authorList>
            <person name="Strandwitz P."/>
            <person name="Kim K.H."/>
            <person name="Terekhova D."/>
            <person name="Liu J.K."/>
            <person name="Sharma A."/>
            <person name="Levering J."/>
            <person name="Mcdonald D."/>
            <person name="Dietrich D."/>
            <person name="Ramadhar T.R."/>
            <person name="Lekbua A."/>
            <person name="Mroue N."/>
            <person name="Liston C."/>
            <person name="Stewart E.J."/>
            <person name="Dubin M.J."/>
            <person name="Zengler K."/>
            <person name="Knight R."/>
            <person name="Gilbert J.A."/>
            <person name="Clardy J."/>
            <person name="Lewis K."/>
        </authorList>
    </citation>
    <scope>NUCLEOTIDE SEQUENCE [LARGE SCALE GENOMIC DNA]</scope>
    <source>
        <strain evidence="2 3">KLE1738</strain>
    </source>
</reference>
<keyword evidence="3" id="KW-1185">Reference proteome</keyword>
<dbReference type="AlphaFoldDB" id="A0A3E2B1L0"/>
<protein>
    <submittedName>
        <fullName evidence="2">DUF2953 domain-containing protein</fullName>
    </submittedName>
</protein>
<feature type="region of interest" description="Disordered" evidence="1">
    <location>
        <begin position="57"/>
        <end position="76"/>
    </location>
</feature>
<evidence type="ECO:0000313" key="2">
    <source>
        <dbReference type="EMBL" id="RFT05874.1"/>
    </source>
</evidence>
<dbReference type="EMBL" id="QQRQ01000024">
    <property type="protein sequence ID" value="RFT05874.1"/>
    <property type="molecule type" value="Genomic_DNA"/>
</dbReference>
<gene>
    <name evidence="2" type="ORF">DV520_10375</name>
</gene>
<evidence type="ECO:0000313" key="3">
    <source>
        <dbReference type="Proteomes" id="UP000260649"/>
    </source>
</evidence>
<evidence type="ECO:0000256" key="1">
    <source>
        <dbReference type="SAM" id="MobiDB-lite"/>
    </source>
</evidence>
<organism evidence="2 3">
    <name type="scientific">Evtepia gabavorous</name>
    <dbReference type="NCBI Taxonomy" id="2211183"/>
    <lineage>
        <taxon>Bacteria</taxon>
        <taxon>Bacillati</taxon>
        <taxon>Bacillota</taxon>
        <taxon>Clostridia</taxon>
        <taxon>Eubacteriales</taxon>
        <taxon>Evtepia</taxon>
    </lineage>
</organism>
<dbReference type="OrthoDB" id="1860975at2"/>
<feature type="compositionally biased region" description="Basic and acidic residues" evidence="1">
    <location>
        <begin position="66"/>
        <end position="76"/>
    </location>
</feature>
<accession>A0A3E2B1L0</accession>
<feature type="region of interest" description="Disordered" evidence="1">
    <location>
        <begin position="207"/>
        <end position="226"/>
    </location>
</feature>
<dbReference type="Proteomes" id="UP000260649">
    <property type="component" value="Unassembled WGS sequence"/>
</dbReference>
<proteinExistence type="predicted"/>